<dbReference type="KEGG" id="sgs:AVL59_19815"/>
<proteinExistence type="predicted"/>
<dbReference type="AlphaFoldDB" id="A0A1B1AYA1"/>
<dbReference type="RefSeq" id="WP_067306201.1">
    <property type="nucleotide sequence ID" value="NZ_CP016279.1"/>
</dbReference>
<keyword evidence="4" id="KW-1185">Reference proteome</keyword>
<evidence type="ECO:0000313" key="1">
    <source>
        <dbReference type="EMBL" id="ANP51553.1"/>
    </source>
</evidence>
<protein>
    <submittedName>
        <fullName evidence="1">Uncharacterized protein</fullName>
    </submittedName>
</protein>
<dbReference type="EMBL" id="JAGGLP010000038">
    <property type="protein sequence ID" value="MBP2056052.1"/>
    <property type="molecule type" value="Genomic_DNA"/>
</dbReference>
<reference evidence="2 4" key="2">
    <citation type="submission" date="2021-03" db="EMBL/GenBank/DDBJ databases">
        <title>Genomic Encyclopedia of Type Strains, Phase IV (KMG-IV): sequencing the most valuable type-strain genomes for metagenomic binning, comparative biology and taxonomic classification.</title>
        <authorList>
            <person name="Goeker M."/>
        </authorList>
    </citation>
    <scope>NUCLEOTIDE SEQUENCE [LARGE SCALE GENOMIC DNA]</scope>
    <source>
        <strain evidence="2 4">DSM 40499</strain>
    </source>
</reference>
<reference evidence="1 3" key="1">
    <citation type="submission" date="2016-06" db="EMBL/GenBank/DDBJ databases">
        <title>Complete genome sequence of Streptomyces griseochromogenes ATCC 14511, the Blasticidin S producer.</title>
        <authorList>
            <person name="Wu L."/>
        </authorList>
    </citation>
    <scope>NUCLEOTIDE SEQUENCE [LARGE SCALE GENOMIC DNA]</scope>
    <source>
        <strain evidence="1 3">ATCC 14511</strain>
    </source>
</reference>
<evidence type="ECO:0000313" key="4">
    <source>
        <dbReference type="Proteomes" id="UP001519309"/>
    </source>
</evidence>
<evidence type="ECO:0000313" key="3">
    <source>
        <dbReference type="Proteomes" id="UP000092659"/>
    </source>
</evidence>
<organism evidence="1 3">
    <name type="scientific">Streptomyces griseochromogenes</name>
    <dbReference type="NCBI Taxonomy" id="68214"/>
    <lineage>
        <taxon>Bacteria</taxon>
        <taxon>Bacillati</taxon>
        <taxon>Actinomycetota</taxon>
        <taxon>Actinomycetes</taxon>
        <taxon>Kitasatosporales</taxon>
        <taxon>Streptomycetaceae</taxon>
        <taxon>Streptomyces</taxon>
    </lineage>
</organism>
<gene>
    <name evidence="1" type="ORF">AVL59_19815</name>
    <name evidence="2" type="ORF">J2Z21_009069</name>
</gene>
<dbReference type="Proteomes" id="UP001519309">
    <property type="component" value="Unassembled WGS sequence"/>
</dbReference>
<evidence type="ECO:0000313" key="2">
    <source>
        <dbReference type="EMBL" id="MBP2056052.1"/>
    </source>
</evidence>
<dbReference type="STRING" id="68214.AVL59_19815"/>
<sequence>MSHSDPEAFAARYRQVKEELRIPDTCYAHDIAARLSVDPGAFGASARVGGSGVLALTACGREHGHPAGALGI</sequence>
<accession>A0A1B1AYA1</accession>
<name>A0A1B1AYA1_9ACTN</name>
<dbReference type="OrthoDB" id="4512558at2"/>
<dbReference type="Proteomes" id="UP000092659">
    <property type="component" value="Chromosome"/>
</dbReference>
<dbReference type="EMBL" id="CP016279">
    <property type="protein sequence ID" value="ANP51553.1"/>
    <property type="molecule type" value="Genomic_DNA"/>
</dbReference>